<evidence type="ECO:0000313" key="2">
    <source>
        <dbReference type="Proteomes" id="UP000182400"/>
    </source>
</evidence>
<organism evidence="1 2">
    <name type="scientific">Ectopseudomonas composti</name>
    <dbReference type="NCBI Taxonomy" id="658457"/>
    <lineage>
        <taxon>Bacteria</taxon>
        <taxon>Pseudomonadati</taxon>
        <taxon>Pseudomonadota</taxon>
        <taxon>Gammaproteobacteria</taxon>
        <taxon>Pseudomonadales</taxon>
        <taxon>Pseudomonadaceae</taxon>
        <taxon>Ectopseudomonas</taxon>
    </lineage>
</organism>
<dbReference type="EMBL" id="FOWP01000009">
    <property type="protein sequence ID" value="SFP33210.1"/>
    <property type="molecule type" value="Genomic_DNA"/>
</dbReference>
<dbReference type="AlphaFoldDB" id="A0A1I5PHC8"/>
<proteinExistence type="predicted"/>
<dbReference type="STRING" id="658457.SAMN05216601_10974"/>
<evidence type="ECO:0000313" key="1">
    <source>
        <dbReference type="EMBL" id="SFP33210.1"/>
    </source>
</evidence>
<sequence>MGIPFITHERPWFSQGIHLTPNANCLSLKAVGDMVAEYDSRPLTLTQAKIAGKLAGDRFLQRNSLEWRLYNKNPEPAPWPLDTEGLRVLVLPSSKNEFAGHDEWASPWVDNTQALDDFFEAFGIHSNQVVVRCHPNWSENIGRVGGERSLGLYLEWTRNRGIYCISSEQKASTYDLIQQADIVVMNGGSSAVEAGVCGKQVICLGPSTYARAGFVRAFPDKQSMYALDARKDLEPDLIIRKTLRFLYLRSHRHPQFVDFVRPIETTRYTYREGADASRITDMFHTGKLVADDESYASDESEESQVVGLLKDKRWGELADYEVPELDLPLLEIKRRPAFRWVDEVRAMLPRGDRG</sequence>
<protein>
    <recommendedName>
        <fullName evidence="3">Capsule polysaccharide biosynthesis protein</fullName>
    </recommendedName>
</protein>
<name>A0A1I5PHC8_9GAMM</name>
<evidence type="ECO:0008006" key="3">
    <source>
        <dbReference type="Google" id="ProtNLM"/>
    </source>
</evidence>
<gene>
    <name evidence="1" type="ORF">SAMN05216601_10974</name>
</gene>
<accession>A0A1I5PHC8</accession>
<dbReference type="Proteomes" id="UP000182400">
    <property type="component" value="Unassembled WGS sequence"/>
</dbReference>
<reference evidence="1 2" key="1">
    <citation type="submission" date="2016-10" db="EMBL/GenBank/DDBJ databases">
        <authorList>
            <person name="de Groot N.N."/>
        </authorList>
    </citation>
    <scope>NUCLEOTIDE SEQUENCE [LARGE SCALE GENOMIC DNA]</scope>
    <source>
        <strain evidence="1 2">CCUG 59231</strain>
    </source>
</reference>